<dbReference type="EMBL" id="JAQIZT010000007">
    <property type="protein sequence ID" value="KAJ6990630.1"/>
    <property type="molecule type" value="Genomic_DNA"/>
</dbReference>
<gene>
    <name evidence="1" type="ORF">NC653_019022</name>
</gene>
<sequence length="230" mass="26958">MYASATCSTSAFFPQTAKRFEYVSFRGIPLRFPGCRNSVAFEIGLSNSVAFEFWVIPLEHVCFCYLFYLRLLSANGETSLRIGEFRGNYLFFIVRLRFPVHHTLVRKRSRNAFDLSEFSRTFRHLSIPRFAEIQLPLNFGVIPLEHELKVHGFYKCIEDLIQRISVYQAEYHSQLKKCNKPPRCLLNSLIESSEIWRKISAEEDNDTEDEMIFLLESSRTFSCLPFYNTN</sequence>
<comment type="caution">
    <text evidence="1">The sequence shown here is derived from an EMBL/GenBank/DDBJ whole genome shotgun (WGS) entry which is preliminary data.</text>
</comment>
<organism evidence="1 2">
    <name type="scientific">Populus alba x Populus x berolinensis</name>
    <dbReference type="NCBI Taxonomy" id="444605"/>
    <lineage>
        <taxon>Eukaryota</taxon>
        <taxon>Viridiplantae</taxon>
        <taxon>Streptophyta</taxon>
        <taxon>Embryophyta</taxon>
        <taxon>Tracheophyta</taxon>
        <taxon>Spermatophyta</taxon>
        <taxon>Magnoliopsida</taxon>
        <taxon>eudicotyledons</taxon>
        <taxon>Gunneridae</taxon>
        <taxon>Pentapetalae</taxon>
        <taxon>rosids</taxon>
        <taxon>fabids</taxon>
        <taxon>Malpighiales</taxon>
        <taxon>Salicaceae</taxon>
        <taxon>Saliceae</taxon>
        <taxon>Populus</taxon>
    </lineage>
</organism>
<evidence type="ECO:0000313" key="1">
    <source>
        <dbReference type="EMBL" id="KAJ6990630.1"/>
    </source>
</evidence>
<accession>A0AAD6VWI3</accession>
<name>A0AAD6VWI3_9ROSI</name>
<dbReference type="AlphaFoldDB" id="A0AAD6VWI3"/>
<reference evidence="1" key="1">
    <citation type="journal article" date="2023" name="Mol. Ecol. Resour.">
        <title>Chromosome-level genome assembly of a triploid poplar Populus alba 'Berolinensis'.</title>
        <authorList>
            <person name="Chen S."/>
            <person name="Yu Y."/>
            <person name="Wang X."/>
            <person name="Wang S."/>
            <person name="Zhang T."/>
            <person name="Zhou Y."/>
            <person name="He R."/>
            <person name="Meng N."/>
            <person name="Wang Y."/>
            <person name="Liu W."/>
            <person name="Liu Z."/>
            <person name="Liu J."/>
            <person name="Guo Q."/>
            <person name="Huang H."/>
            <person name="Sederoff R.R."/>
            <person name="Wang G."/>
            <person name="Qu G."/>
            <person name="Chen S."/>
        </authorList>
    </citation>
    <scope>NUCLEOTIDE SEQUENCE</scope>
    <source>
        <strain evidence="1">SC-2020</strain>
    </source>
</reference>
<dbReference type="Proteomes" id="UP001164929">
    <property type="component" value="Chromosome 7"/>
</dbReference>
<evidence type="ECO:0000313" key="2">
    <source>
        <dbReference type="Proteomes" id="UP001164929"/>
    </source>
</evidence>
<keyword evidence="2" id="KW-1185">Reference proteome</keyword>
<proteinExistence type="predicted"/>
<protein>
    <submittedName>
        <fullName evidence="1">Uncharacterized protein</fullName>
    </submittedName>
</protein>